<keyword evidence="3" id="KW-1185">Reference proteome</keyword>
<feature type="compositionally biased region" description="Acidic residues" evidence="1">
    <location>
        <begin position="1046"/>
        <end position="1062"/>
    </location>
</feature>
<sequence>IVITDDGESSCTLENFDKSMKLEEVRKRLFFDKNVLMGQNANFCYKDKNIIPITAENNYALELILIPQDDAFYITKDRSKPSFPEIAQRLDLDKGLKKQEDGTIIAASAPAFRIKNLQMTDVTIENHFVSINGKTNKSFEQIWIKSFEENCSTLINNHENQETSLNEHEIMYYMKCSIRLSYLKLEPTEEYVEAIKDALDKKLSKAQRRKELNKVEIKLGGKFHRIVRNQTKGITQNQLNNQDIDISELDKLKVLGGDVSKIARYNNTPEWLESLKSYDNCEIILYDDKLSLYELLPEKLKSKVRRVNSMKVFYSNILTTNYFKGRLITKVPKPPTISTFKGYKIFASIFNVADREPVNTFSIRIDYQDSDNPYFVIHCLEPVAKNSPPISLLIPWMVIGYEENLPSEPFSINSTDNYIKYIWTKNHDDAEIEIPGLITQKHCWIGTCVLHCDENPGYELGKSEIATSYHFCQKGNYMSICCNQHDISAKSTNLTTRKLKFKVNCAIIFNANDPAVSRPLIMEPEGQIWESRENMKHQTKNKNNIFTMRRWLLPRDERLIFASLFGSNSYKYQCHPFFLNISRDYFIIKSLENFVNQQPINQINYVAMPKVEDNEKKEPKEIFQENSQPISSNHDHLDPIFTENIIKFLKLKNGLIVDSRDIYTATNHAINFESIAKNIKGCYIKISLPKDRNDLYLLKNHINITSFQLLPQKLIQIMLKSNSLSDNLCFDHVHFEVYYPKVELNFNKETIKPAKEIKNAVDNALNSNKPYQELIKVFKTFGFLISQKLILGQKLYRTSVRTPDLDEQRLKIKKIFFQNYLSNIEELFVLWDYQYKFDETYLMTTEGKSIEKNNVEKWVADNSKQDFKLLRIINRSKFIPLYEIFEEPISGQIKTILGIDDLPKILMTGIVQVTKDVKYYQINFSSNLGSSNYYIFATLTSSNKQSFDKTIVNIQSESKKGFLAIIESFDEINMENKEIILDENNNKRVVISVPKNLPKGSIMALSFEYPLFSNDLTIRDDKIRLDIDCSLYDDDYYSEYTKSDSESENNESESDKSEDEYLSDNSEYEITHTLRYCIFNFDNESIEADISTSKCKNIYLKAMGLLIH</sequence>
<evidence type="ECO:0000313" key="2">
    <source>
        <dbReference type="EMBL" id="CAG8530713.1"/>
    </source>
</evidence>
<organism evidence="2 3">
    <name type="scientific">Racocetra fulgida</name>
    <dbReference type="NCBI Taxonomy" id="60492"/>
    <lineage>
        <taxon>Eukaryota</taxon>
        <taxon>Fungi</taxon>
        <taxon>Fungi incertae sedis</taxon>
        <taxon>Mucoromycota</taxon>
        <taxon>Glomeromycotina</taxon>
        <taxon>Glomeromycetes</taxon>
        <taxon>Diversisporales</taxon>
        <taxon>Gigasporaceae</taxon>
        <taxon>Racocetra</taxon>
    </lineage>
</organism>
<evidence type="ECO:0000256" key="1">
    <source>
        <dbReference type="SAM" id="MobiDB-lite"/>
    </source>
</evidence>
<accession>A0A9N9AJ04</accession>
<dbReference type="EMBL" id="CAJVPZ010003474">
    <property type="protein sequence ID" value="CAG8530713.1"/>
    <property type="molecule type" value="Genomic_DNA"/>
</dbReference>
<feature type="non-terminal residue" evidence="2">
    <location>
        <position position="1108"/>
    </location>
</feature>
<proteinExistence type="predicted"/>
<reference evidence="2" key="1">
    <citation type="submission" date="2021-06" db="EMBL/GenBank/DDBJ databases">
        <authorList>
            <person name="Kallberg Y."/>
            <person name="Tangrot J."/>
            <person name="Rosling A."/>
        </authorList>
    </citation>
    <scope>NUCLEOTIDE SEQUENCE</scope>
    <source>
        <strain evidence="2">IN212</strain>
    </source>
</reference>
<gene>
    <name evidence="2" type="ORF">RFULGI_LOCUS3778</name>
</gene>
<name>A0A9N9AJ04_9GLOM</name>
<comment type="caution">
    <text evidence="2">The sequence shown here is derived from an EMBL/GenBank/DDBJ whole genome shotgun (WGS) entry which is preliminary data.</text>
</comment>
<protein>
    <submittedName>
        <fullName evidence="2">20134_t:CDS:1</fullName>
    </submittedName>
</protein>
<feature type="region of interest" description="Disordered" evidence="1">
    <location>
        <begin position="1040"/>
        <end position="1063"/>
    </location>
</feature>
<evidence type="ECO:0000313" key="3">
    <source>
        <dbReference type="Proteomes" id="UP000789396"/>
    </source>
</evidence>
<dbReference type="AlphaFoldDB" id="A0A9N9AJ04"/>
<dbReference type="OrthoDB" id="2398721at2759"/>
<dbReference type="Proteomes" id="UP000789396">
    <property type="component" value="Unassembled WGS sequence"/>
</dbReference>